<dbReference type="PANTHER" id="PTHR15722">
    <property type="entry name" value="IFT140/172-RELATED"/>
    <property type="match status" value="1"/>
</dbReference>
<dbReference type="SUPFAM" id="SSF50978">
    <property type="entry name" value="WD40 repeat-like"/>
    <property type="match status" value="2"/>
</dbReference>
<dbReference type="EMBL" id="BLQM01000080">
    <property type="protein sequence ID" value="GMH60760.1"/>
    <property type="molecule type" value="Genomic_DNA"/>
</dbReference>
<dbReference type="PANTHER" id="PTHR15722:SF2">
    <property type="entry name" value="INTRAFLAGELLAR TRANSPORT PROTEIN 172 HOMOLOG"/>
    <property type="match status" value="1"/>
</dbReference>
<gene>
    <name evidence="11" type="ORF">TL16_g03119</name>
</gene>
<evidence type="ECO:0000256" key="7">
    <source>
        <dbReference type="ARBA" id="ARBA00023273"/>
    </source>
</evidence>
<name>A0A9W7A3M9_9STRA</name>
<reference evidence="12" key="1">
    <citation type="journal article" date="2023" name="Commun. Biol.">
        <title>Genome analysis of Parmales, the sister group of diatoms, reveals the evolutionary specialization of diatoms from phago-mixotrophs to photoautotrophs.</title>
        <authorList>
            <person name="Ban H."/>
            <person name="Sato S."/>
            <person name="Yoshikawa S."/>
            <person name="Yamada K."/>
            <person name="Nakamura Y."/>
            <person name="Ichinomiya M."/>
            <person name="Sato N."/>
            <person name="Blanc-Mathieu R."/>
            <person name="Endo H."/>
            <person name="Kuwata A."/>
            <person name="Ogata H."/>
        </authorList>
    </citation>
    <scope>NUCLEOTIDE SEQUENCE [LARGE SCALE GENOMIC DNA]</scope>
</reference>
<dbReference type="Gene3D" id="1.25.40.470">
    <property type="match status" value="3"/>
</dbReference>
<dbReference type="GO" id="GO:0005930">
    <property type="term" value="C:axoneme"/>
    <property type="evidence" value="ECO:0007669"/>
    <property type="project" value="TreeGrafter"/>
</dbReference>
<evidence type="ECO:0000259" key="10">
    <source>
        <dbReference type="Pfam" id="PF24762"/>
    </source>
</evidence>
<protein>
    <submittedName>
        <fullName evidence="11">Uncharacterized protein</fullName>
    </submittedName>
</protein>
<feature type="domain" description="IF140/IFT172/WDR19 TPR" evidence="10">
    <location>
        <begin position="957"/>
        <end position="1120"/>
    </location>
</feature>
<sequence>MQLRHSSTLMQPSEGSTPWKSRITAICFAPDNTRLAVVTTDRIVSIYDAQGERVDKFSTKPNDKGPKNYLVRSMKFCPDQTQPKLAVAQSDNIVFVYKWTGSPESIWEGKKSICNKFAGSSPVTSLVWPTNHPFEVVYGLAEGKVKIGQLRSNKPQTLYNAESYCVALASNPNGTGVVSAHLDGSIFRYNFPDSNLPGPAYSKICTHTSVPYALSWGRSICAAGNDQCVTFYDREGGRERTFDYTGEPQKGTPECKEFTTASFNNTGDSVAVGNFDCYYTFSYNQKADSWDENEIKVVENMYSVTAMSWKDNGSSLAVGTLCGLLDLYDACIRRYTYKKIFELTYVSPSQVLIRKKSEKHSNMIKSKFGQEITKVNIYNEPETRVDRYVVAHTDDSLILSDLDTGKSSEIQWHGNGESEKYFFDTLNACLVSYAGELSVVEYGSDEVLASVRTEHTSSFLLSVRINERPPRQGVDNPDTPRVDDEEGANKKIAYLLDTQTVCVKNMHTQASTTINHDCKIDFLELNARGNMLLFRDKRRHLHLFDVDSQTRTALLNYCSYVQWVPGSDVVVAQNRNNMCVWYNIHAPDQVMLREIKGDIDGIERANGKTEVLVDETVNVSSYELVEELIDFGTAIDDRNYVKAMQILEGMEFNPQSEAMWQQLQAMCIDNWNLKMAERCSAALGDVSRARYLHKVGKLATSAREQGVDVRDHWQVRSKMLELKKELEMAEDVLIAHNKVDEAINMYEELLLFNEALEVAERRNHPDAESKRKKFYQYLLDSKQEESAAKMKETEGEFVQAINLYLQAGMPGKAARVIGDNNITQPSNLLESVAGALEDADMNEKAGDFYERMGQRQRALESFIKGHAFRKAVELARKHFPNQVVSLEESWGDHLVSVNQLDMAINHYMEAHAQSKAIDAALKARQWSKALSLADQLDVETARPYYAELAEHYALAKQYKEAEKCYVQCDEHNKAVEMWTSAGEWENAHRLAKSYLPESEITALYMENASKMEKAQKFKEAEKLYLAVDKPDHAIAMYKRHRKFDTMIALVSKYRKELLGESHKYLAQQLEMEGNLRDAEEHYASAGEWLAAVNMYRTNDNWEEAIRVAKFHGGISASKRVAYAYALHLGGSAVAKLLGKLGLLEPAIDYAMESGAFTHAFELARDSLPKKVPEVHLKFALYLEDEERFSEAEQEFIQASKPREAIDMYVHQQSWSDALRVAEQYDPSAVTDVYAAQGKAAAEREDWGRAEEMFVAASKPDLALQMYETSGQWQDAVRVAQRHLPHKLNEVNLKLQSAQAGMGTGGSKADYLSKGRSLEKNRKFGNAIDAYLMAKKDVIRNVDDLEEIWEQAVRVARTNMKDRYMQVVREVSSRLVAVRKFESAAELMREADMLDEAVSIAISGQCWEKAREVAGENRMLSGRVESAFQGHMVKAENTSGLMEMGHTGAALDVLAQRGDWDRLWDTAAKERVGVAVTMKYSAMRVQQLVDDGGVKFDEAVETLLLRGAPSSPTYYDMYSQLVTGVLGRDQVQEKKSDQEKVIADLREVMYNVALQLRSNSTDGKVDKEFENLLMATHYTHMMNVTKKHGLTNLSVRCAITLLRYAGIIPTDKVFFVAGTACKEEGDLNLAFMLLNRYVDLIEAIEEGDMSGIDNSDFSEATNVPFDTPLPNYFYLPEHDSREEIRDWVLSICMDNNIEQKLPRQGESENTVYAGLYASNKPTCIVTGYPIPSRDQLDVNNSIASKKDWNALVSKTETCPWTNEQASPQWG</sequence>
<dbReference type="Pfam" id="PF24762">
    <property type="entry name" value="TPR_IF140-IFT172"/>
    <property type="match status" value="1"/>
</dbReference>
<keyword evidence="6" id="KW-0969">Cilium</keyword>
<dbReference type="InterPro" id="IPR056168">
    <property type="entry name" value="TPR_IF140/IFT172/WDR19"/>
</dbReference>
<evidence type="ECO:0000256" key="5">
    <source>
        <dbReference type="ARBA" id="ARBA00022803"/>
    </source>
</evidence>
<organism evidence="11 12">
    <name type="scientific">Triparma laevis f. inornata</name>
    <dbReference type="NCBI Taxonomy" id="1714386"/>
    <lineage>
        <taxon>Eukaryota</taxon>
        <taxon>Sar</taxon>
        <taxon>Stramenopiles</taxon>
        <taxon>Ochrophyta</taxon>
        <taxon>Bolidophyceae</taxon>
        <taxon>Parmales</taxon>
        <taxon>Triparmaceae</taxon>
        <taxon>Triparma</taxon>
    </lineage>
</organism>
<feature type="domain" description="IFT80/172/WDR35 TPR" evidence="9">
    <location>
        <begin position="659"/>
        <end position="794"/>
    </location>
</feature>
<evidence type="ECO:0000256" key="8">
    <source>
        <dbReference type="ARBA" id="ARBA00038130"/>
    </source>
</evidence>
<evidence type="ECO:0000256" key="3">
    <source>
        <dbReference type="ARBA" id="ARBA00022574"/>
    </source>
</evidence>
<dbReference type="GO" id="GO:0042073">
    <property type="term" value="P:intraciliary transport"/>
    <property type="evidence" value="ECO:0007669"/>
    <property type="project" value="TreeGrafter"/>
</dbReference>
<evidence type="ECO:0000256" key="4">
    <source>
        <dbReference type="ARBA" id="ARBA00022737"/>
    </source>
</evidence>
<comment type="similarity">
    <text evidence="8">Belongs to the IFT172 family.</text>
</comment>
<dbReference type="InterPro" id="IPR036322">
    <property type="entry name" value="WD40_repeat_dom_sf"/>
</dbReference>
<dbReference type="Gene3D" id="2.130.10.10">
    <property type="entry name" value="YVTN repeat-like/Quinoprotein amine dehydrogenase"/>
    <property type="match status" value="2"/>
</dbReference>
<keyword evidence="7" id="KW-0966">Cell projection</keyword>
<evidence type="ECO:0000313" key="12">
    <source>
        <dbReference type="Proteomes" id="UP001162640"/>
    </source>
</evidence>
<dbReference type="InterPro" id="IPR001680">
    <property type="entry name" value="WD40_rpt"/>
</dbReference>
<dbReference type="GO" id="GO:0030992">
    <property type="term" value="C:intraciliary transport particle B"/>
    <property type="evidence" value="ECO:0007669"/>
    <property type="project" value="TreeGrafter"/>
</dbReference>
<comment type="caution">
    <text evidence="11">The sequence shown here is derived from an EMBL/GenBank/DDBJ whole genome shotgun (WGS) entry which is preliminary data.</text>
</comment>
<dbReference type="InterPro" id="IPR015943">
    <property type="entry name" value="WD40/YVTN_repeat-like_dom_sf"/>
</dbReference>
<evidence type="ECO:0000313" key="11">
    <source>
        <dbReference type="EMBL" id="GMH60760.1"/>
    </source>
</evidence>
<dbReference type="Pfam" id="PF00400">
    <property type="entry name" value="WD40"/>
    <property type="match status" value="1"/>
</dbReference>
<keyword evidence="4" id="KW-0677">Repeat</keyword>
<keyword evidence="5" id="KW-0802">TPR repeat</keyword>
<dbReference type="Proteomes" id="UP001162640">
    <property type="component" value="Unassembled WGS sequence"/>
</dbReference>
<evidence type="ECO:0000259" key="9">
    <source>
        <dbReference type="Pfam" id="PF23387"/>
    </source>
</evidence>
<comment type="subcellular location">
    <subcellularLocation>
        <location evidence="1">Cell projection</location>
        <location evidence="1">Cilium</location>
    </subcellularLocation>
</comment>
<keyword evidence="3" id="KW-0853">WD repeat</keyword>
<dbReference type="Pfam" id="PF23387">
    <property type="entry name" value="TPR_IFT80_172"/>
    <property type="match status" value="1"/>
</dbReference>
<evidence type="ECO:0000256" key="1">
    <source>
        <dbReference type="ARBA" id="ARBA00004138"/>
    </source>
</evidence>
<evidence type="ECO:0000256" key="6">
    <source>
        <dbReference type="ARBA" id="ARBA00023069"/>
    </source>
</evidence>
<dbReference type="InterPro" id="IPR056157">
    <property type="entry name" value="TPR_IFT80_172_dom"/>
</dbReference>
<proteinExistence type="inferred from homology"/>
<evidence type="ECO:0000256" key="2">
    <source>
        <dbReference type="ARBA" id="ARBA00022473"/>
    </source>
</evidence>
<keyword evidence="2" id="KW-0217">Developmental protein</keyword>
<dbReference type="SMART" id="SM00320">
    <property type="entry name" value="WD40"/>
    <property type="match status" value="5"/>
</dbReference>
<dbReference type="GO" id="GO:0036064">
    <property type="term" value="C:ciliary basal body"/>
    <property type="evidence" value="ECO:0007669"/>
    <property type="project" value="TreeGrafter"/>
</dbReference>
<accession>A0A9W7A3M9</accession>